<proteinExistence type="predicted"/>
<dbReference type="PANTHER" id="PTHR46401:SF2">
    <property type="entry name" value="GLYCOSYLTRANSFERASE WBBK-RELATED"/>
    <property type="match status" value="1"/>
</dbReference>
<dbReference type="CDD" id="cd03801">
    <property type="entry name" value="GT4_PimA-like"/>
    <property type="match status" value="1"/>
</dbReference>
<dbReference type="Gene3D" id="3.40.50.150">
    <property type="entry name" value="Vaccinia Virus protein VP39"/>
    <property type="match status" value="1"/>
</dbReference>
<dbReference type="GO" id="GO:0008757">
    <property type="term" value="F:S-adenosylmethionine-dependent methyltransferase activity"/>
    <property type="evidence" value="ECO:0007669"/>
    <property type="project" value="InterPro"/>
</dbReference>
<evidence type="ECO:0000259" key="3">
    <source>
        <dbReference type="Pfam" id="PF08241"/>
    </source>
</evidence>
<evidence type="ECO:0000313" key="4">
    <source>
        <dbReference type="EMBL" id="PIP57808.1"/>
    </source>
</evidence>
<dbReference type="PANTHER" id="PTHR46401">
    <property type="entry name" value="GLYCOSYLTRANSFERASE WBBK-RELATED"/>
    <property type="match status" value="1"/>
</dbReference>
<evidence type="ECO:0000259" key="2">
    <source>
        <dbReference type="Pfam" id="PF00534"/>
    </source>
</evidence>
<dbReference type="Gene3D" id="3.40.50.2000">
    <property type="entry name" value="Glycogen Phosphorylase B"/>
    <property type="match status" value="2"/>
</dbReference>
<name>A0A2H0BLC4_9BACT</name>
<dbReference type="AlphaFoldDB" id="A0A2H0BLC4"/>
<organism evidence="4 5">
    <name type="scientific">Candidatus Woesebacteria bacterium CG22_combo_CG10-13_8_21_14_all_39_10</name>
    <dbReference type="NCBI Taxonomy" id="1975059"/>
    <lineage>
        <taxon>Bacteria</taxon>
        <taxon>Candidatus Woeseibacteriota</taxon>
    </lineage>
</organism>
<accession>A0A2H0BLC4</accession>
<feature type="domain" description="Glycosyl transferase family 1" evidence="2">
    <location>
        <begin position="353"/>
        <end position="505"/>
    </location>
</feature>
<dbReference type="InterPro" id="IPR001296">
    <property type="entry name" value="Glyco_trans_1"/>
</dbReference>
<gene>
    <name evidence="4" type="ORF">COX03_01115</name>
</gene>
<dbReference type="EMBL" id="PCSW01000034">
    <property type="protein sequence ID" value="PIP57808.1"/>
    <property type="molecule type" value="Genomic_DNA"/>
</dbReference>
<dbReference type="SUPFAM" id="SSF53335">
    <property type="entry name" value="S-adenosyl-L-methionine-dependent methyltransferases"/>
    <property type="match status" value="1"/>
</dbReference>
<reference evidence="4 5" key="1">
    <citation type="submission" date="2017-09" db="EMBL/GenBank/DDBJ databases">
        <title>Depth-based differentiation of microbial function through sediment-hosted aquifers and enrichment of novel symbionts in the deep terrestrial subsurface.</title>
        <authorList>
            <person name="Probst A.J."/>
            <person name="Ladd B."/>
            <person name="Jarett J.K."/>
            <person name="Geller-Mcgrath D.E."/>
            <person name="Sieber C.M."/>
            <person name="Emerson J.B."/>
            <person name="Anantharaman K."/>
            <person name="Thomas B.C."/>
            <person name="Malmstrom R."/>
            <person name="Stieglmeier M."/>
            <person name="Klingl A."/>
            <person name="Woyke T."/>
            <person name="Ryan C.M."/>
            <person name="Banfield J.F."/>
        </authorList>
    </citation>
    <scope>NUCLEOTIDE SEQUENCE [LARGE SCALE GENOMIC DNA]</scope>
    <source>
        <strain evidence="4">CG22_combo_CG10-13_8_21_14_all_39_10</strain>
    </source>
</reference>
<dbReference type="GO" id="GO:0009103">
    <property type="term" value="P:lipopolysaccharide biosynthetic process"/>
    <property type="evidence" value="ECO:0007669"/>
    <property type="project" value="TreeGrafter"/>
</dbReference>
<dbReference type="GO" id="GO:0016757">
    <property type="term" value="F:glycosyltransferase activity"/>
    <property type="evidence" value="ECO:0007669"/>
    <property type="project" value="InterPro"/>
</dbReference>
<dbReference type="Pfam" id="PF08241">
    <property type="entry name" value="Methyltransf_11"/>
    <property type="match status" value="1"/>
</dbReference>
<dbReference type="SUPFAM" id="SSF53756">
    <property type="entry name" value="UDP-Glycosyltransferase/glycogen phosphorylase"/>
    <property type="match status" value="1"/>
</dbReference>
<keyword evidence="1" id="KW-0808">Transferase</keyword>
<evidence type="ECO:0000313" key="5">
    <source>
        <dbReference type="Proteomes" id="UP000229847"/>
    </source>
</evidence>
<dbReference type="InterPro" id="IPR013216">
    <property type="entry name" value="Methyltransf_11"/>
</dbReference>
<evidence type="ECO:0000256" key="1">
    <source>
        <dbReference type="ARBA" id="ARBA00022679"/>
    </source>
</evidence>
<dbReference type="Proteomes" id="UP000229847">
    <property type="component" value="Unassembled WGS sequence"/>
</dbReference>
<feature type="domain" description="Methyltransferase type 11" evidence="3">
    <location>
        <begin position="36"/>
        <end position="78"/>
    </location>
</feature>
<protein>
    <recommendedName>
        <fullName evidence="6">Glycosyl transferase family 1 domain-containing protein</fullName>
    </recommendedName>
</protein>
<evidence type="ECO:0008006" key="6">
    <source>
        <dbReference type="Google" id="ProtNLM"/>
    </source>
</evidence>
<dbReference type="Pfam" id="PF00534">
    <property type="entry name" value="Glycos_transf_1"/>
    <property type="match status" value="1"/>
</dbReference>
<dbReference type="InterPro" id="IPR029063">
    <property type="entry name" value="SAM-dependent_MTases_sf"/>
</dbReference>
<comment type="caution">
    <text evidence="4">The sequence shown here is derived from an EMBL/GenBank/DDBJ whole genome shotgun (WGS) entry which is preliminary data.</text>
</comment>
<sequence>MKRLNVGCGRDYRQGWINIDYDKKIKADKYFDLRDKFPFKDNCFDYILAQDVLEHFTKEDAKSFLAECGRILKVGGKIKVRTHNITQIIKQFKNDPEVLIKFIYGNTSSNCELGSHKYAYTSKTLSKTLERAGFEVLGIKKETTNIICLAEKAKKTKQATKIIVSMQDSGGIGGAENFLISLSKALIRKNVGVEFTTWEKSHVSKNLRNMGYRLYTTPVRMDVIGGIRGLIKFFLYLPLIVFSDYMILKDFKKRGGSMVVLSGISDKIVLSPISKVMGLGVLWIEFAPLASVFKRNFYIPKILYRLVKDLPDKVIIPTFYAKTNLIPETRISETKMHIIPCGIELDNIKIPKKVESRTKIIGMISRIEKGKGQDLLIKAISKFKKRNFKAVIIGKGDLRGLKSLAKNLGVLSKIKFLGYLDKIESELNNFDVFVFPSTWSLEGFGLVLVEAMNAGVPIVTTDFGPIPEVVENAAHFVKSTPEDIANGIVKVLSDEKYAKRLIKKGFSQVKKYDINTVADKYYGLLTDYS</sequence>